<proteinExistence type="inferred from homology"/>
<organism evidence="10">
    <name type="scientific">Lepeophtheirus salmonis</name>
    <name type="common">Salmon louse</name>
    <name type="synonym">Caligus salmonis</name>
    <dbReference type="NCBI Taxonomy" id="72036"/>
    <lineage>
        <taxon>Eukaryota</taxon>
        <taxon>Metazoa</taxon>
        <taxon>Ecdysozoa</taxon>
        <taxon>Arthropoda</taxon>
        <taxon>Crustacea</taxon>
        <taxon>Multicrustacea</taxon>
        <taxon>Hexanauplia</taxon>
        <taxon>Copepoda</taxon>
        <taxon>Siphonostomatoida</taxon>
        <taxon>Caligidae</taxon>
        <taxon>Lepeophtheirus</taxon>
    </lineage>
</organism>
<evidence type="ECO:0000256" key="6">
    <source>
        <dbReference type="ARBA" id="ARBA00023136"/>
    </source>
</evidence>
<accession>A0A0K2U107</accession>
<evidence type="ECO:0000256" key="8">
    <source>
        <dbReference type="SAM" id="Phobius"/>
    </source>
</evidence>
<dbReference type="GO" id="GO:0030246">
    <property type="term" value="F:carbohydrate binding"/>
    <property type="evidence" value="ECO:0007669"/>
    <property type="project" value="InterPro"/>
</dbReference>
<feature type="transmembrane region" description="Helical" evidence="8">
    <location>
        <begin position="177"/>
        <end position="196"/>
    </location>
</feature>
<keyword evidence="4" id="KW-0732">Signal</keyword>
<feature type="compositionally biased region" description="Basic residues" evidence="7">
    <location>
        <begin position="239"/>
        <end position="252"/>
    </location>
</feature>
<evidence type="ECO:0000256" key="7">
    <source>
        <dbReference type="SAM" id="MobiDB-lite"/>
    </source>
</evidence>
<evidence type="ECO:0000256" key="1">
    <source>
        <dbReference type="ARBA" id="ARBA00004167"/>
    </source>
</evidence>
<evidence type="ECO:0000256" key="5">
    <source>
        <dbReference type="ARBA" id="ARBA00022989"/>
    </source>
</evidence>
<name>A0A0K2U107_LEPSM</name>
<evidence type="ECO:0000256" key="4">
    <source>
        <dbReference type="ARBA" id="ARBA00022729"/>
    </source>
</evidence>
<dbReference type="OrthoDB" id="27095at2759"/>
<feature type="region of interest" description="Disordered" evidence="7">
    <location>
        <begin position="227"/>
        <end position="252"/>
    </location>
</feature>
<dbReference type="AlphaFoldDB" id="A0A0K2U107"/>
<dbReference type="InterPro" id="IPR039163">
    <property type="entry name" value="EMC7"/>
</dbReference>
<keyword evidence="6 8" id="KW-0472">Membrane</keyword>
<reference evidence="10" key="1">
    <citation type="submission" date="2014-05" db="EMBL/GenBank/DDBJ databases">
        <authorList>
            <person name="Chronopoulou M."/>
        </authorList>
    </citation>
    <scope>NUCLEOTIDE SEQUENCE</scope>
    <source>
        <tissue evidence="10">Whole organism</tissue>
    </source>
</reference>
<keyword evidence="3 8" id="KW-0812">Transmembrane</keyword>
<comment type="similarity">
    <text evidence="2">Belongs to the EMC7 family.</text>
</comment>
<evidence type="ECO:0000313" key="10">
    <source>
        <dbReference type="EMBL" id="CDW31336.1"/>
    </source>
</evidence>
<evidence type="ECO:0000256" key="3">
    <source>
        <dbReference type="ARBA" id="ARBA00022692"/>
    </source>
</evidence>
<feature type="non-terminal residue" evidence="10">
    <location>
        <position position="1"/>
    </location>
</feature>
<feature type="domain" description="ER membrane protein complex subunit 7 beta-sandwich" evidence="9">
    <location>
        <begin position="71"/>
        <end position="180"/>
    </location>
</feature>
<sequence>GTKMSSDYFIYDKNSIQKMTPSAILLPTLFLFIHSRYGVYGESSSSSVVAESENIYKIEGKVTSPDGTDPLWYSRCRILIDGGDFHRGFLKSDNSFVIQGLSPGSYLVEVLHPDYSYPSARVDINSKGKIRARKVNNLQPSQVNQIQYPLRMKPAGRINYFEKREQWKWTDVLMNPMILMMVLPLLLITVLPKLMIDPETKKEMEQMQQNMNVQNQMPEFSELMANFFGAGSSNPSERSKKKLKPVTRRTER</sequence>
<evidence type="ECO:0000256" key="2">
    <source>
        <dbReference type="ARBA" id="ARBA00008880"/>
    </source>
</evidence>
<dbReference type="PANTHER" id="PTHR13605:SF4">
    <property type="entry name" value="ER MEMBRANE PROTEIN COMPLEX SUBUNIT 7"/>
    <property type="match status" value="1"/>
</dbReference>
<dbReference type="EMBL" id="HACA01013975">
    <property type="protein sequence ID" value="CDW31336.1"/>
    <property type="molecule type" value="Transcribed_RNA"/>
</dbReference>
<protein>
    <recommendedName>
        <fullName evidence="9">ER membrane protein complex subunit 7 beta-sandwich domain-containing protein</fullName>
    </recommendedName>
</protein>
<dbReference type="PANTHER" id="PTHR13605">
    <property type="entry name" value="ER MEMBRANE PROTEIN COMPLEX SUBUNIT 7"/>
    <property type="match status" value="1"/>
</dbReference>
<dbReference type="GO" id="GO:0072546">
    <property type="term" value="C:EMC complex"/>
    <property type="evidence" value="ECO:0007669"/>
    <property type="project" value="TreeGrafter"/>
</dbReference>
<keyword evidence="5 8" id="KW-1133">Transmembrane helix</keyword>
<evidence type="ECO:0000259" key="9">
    <source>
        <dbReference type="Pfam" id="PF09430"/>
    </source>
</evidence>
<dbReference type="InterPro" id="IPR013784">
    <property type="entry name" value="Carb-bd-like_fold"/>
</dbReference>
<comment type="subcellular location">
    <subcellularLocation>
        <location evidence="1">Membrane</location>
        <topology evidence="1">Single-pass membrane protein</topology>
    </subcellularLocation>
</comment>
<dbReference type="InterPro" id="IPR019008">
    <property type="entry name" value="Beta_sandwich_EMC7"/>
</dbReference>
<dbReference type="Pfam" id="PF09430">
    <property type="entry name" value="EMC7_beta-sandw"/>
    <property type="match status" value="1"/>
</dbReference>
<dbReference type="SUPFAM" id="SSF49452">
    <property type="entry name" value="Starch-binding domain-like"/>
    <property type="match status" value="1"/>
</dbReference>